<accession>A0A516Q395</accession>
<dbReference type="KEGG" id="mik:FOE78_20095"/>
<dbReference type="EMBL" id="CP041692">
    <property type="protein sequence ID" value="QDP97900.1"/>
    <property type="molecule type" value="Genomic_DNA"/>
</dbReference>
<dbReference type="RefSeq" id="WP_143987854.1">
    <property type="nucleotide sequence ID" value="NZ_CP041692.1"/>
</dbReference>
<evidence type="ECO:0000313" key="2">
    <source>
        <dbReference type="Proteomes" id="UP000319263"/>
    </source>
</evidence>
<name>A0A516Q395_9ACTN</name>
<sequence length="68" mass="7339">MLGQLESGAGIAVTGELAFVELWPKGKYSKPGSWQYSSLANGKYTLYAQGHSVSETKALATEYLQRLG</sequence>
<dbReference type="Proteomes" id="UP000319263">
    <property type="component" value="Chromosome"/>
</dbReference>
<protein>
    <submittedName>
        <fullName evidence="1">Uncharacterized protein</fullName>
    </submittedName>
</protein>
<dbReference type="AlphaFoldDB" id="A0A516Q395"/>
<evidence type="ECO:0000313" key="1">
    <source>
        <dbReference type="EMBL" id="QDP97900.1"/>
    </source>
</evidence>
<reference evidence="1 2" key="1">
    <citation type="submission" date="2019-07" db="EMBL/GenBank/DDBJ databases">
        <title>Microlunatus dokdonensis sp. nov. isolated from the rhizospheric soil of the wild plant Elymus tsukushiensis.</title>
        <authorList>
            <person name="Ghim S.-Y."/>
            <person name="Hwang Y.-J."/>
            <person name="Son J.-S."/>
            <person name="Shin J.-H."/>
        </authorList>
    </citation>
    <scope>NUCLEOTIDE SEQUENCE [LARGE SCALE GENOMIC DNA]</scope>
    <source>
        <strain evidence="1 2">KUDC0627</strain>
    </source>
</reference>
<gene>
    <name evidence="1" type="ORF">FOE78_20095</name>
</gene>
<organism evidence="1 2">
    <name type="scientific">Microlunatus elymi</name>
    <dbReference type="NCBI Taxonomy" id="2596828"/>
    <lineage>
        <taxon>Bacteria</taxon>
        <taxon>Bacillati</taxon>
        <taxon>Actinomycetota</taxon>
        <taxon>Actinomycetes</taxon>
        <taxon>Propionibacteriales</taxon>
        <taxon>Propionibacteriaceae</taxon>
        <taxon>Microlunatus</taxon>
    </lineage>
</organism>
<proteinExistence type="predicted"/>
<keyword evidence="2" id="KW-1185">Reference proteome</keyword>